<dbReference type="OrthoDB" id="2016723at2759"/>
<dbReference type="Proteomes" id="UP000789595">
    <property type="component" value="Unassembled WGS sequence"/>
</dbReference>
<comment type="caution">
    <text evidence="1">The sequence shown here is derived from an EMBL/GenBank/DDBJ whole genome shotgun (WGS) entry which is preliminary data.</text>
</comment>
<evidence type="ECO:0000313" key="2">
    <source>
        <dbReference type="Proteomes" id="UP000789595"/>
    </source>
</evidence>
<sequence length="527" mass="58305">MMRGLPLLITLAGAQDTAFVFVGHARTFAEPAVHSTIKANLIDPIGGDVFWYLSEKPGWDAATESVLRDLFQPVAVAVVTSSEEGEWHDEASTRWHGNCSQPPLPDLDGLGVPPTFKFYKDPARAVDVARNVYAKWSRAWEMVLREEAQRGKEYEWVARCRFDAAWYAPLQLPTEIGVVYAPIQTWNAVNDQFAFCERSVAQQYFSASRILDTCGHDNLPRWYSTIEHGMAPTCLNEHTCSPGSVRGDPVVWQPETFLWRHLVLENVTLRRRTIPAVISRDDGLSRCTELMPYVLLTTLLDIVALEFGASSSQKRTPRVLKTAHVAACASRVPMTIDVFSSPSSNEERSRRERLSALVTTDNIREELTFLLERFNRLREADPDGVVVAQINGNTHAVPTSADEAVAMSATHARFAVLGAEAAATYASIICDYLQRWPRARAVAHVEGLALDVNCAAAPSHLQTTEAALHAMLDDLRLTNPTYSTVSADVLGWQVWAVSHASTFRRLPETPFSSTFRGSGRGDGVPVG</sequence>
<gene>
    <name evidence="1" type="ORF">PECAL_6P15090</name>
</gene>
<protein>
    <submittedName>
        <fullName evidence="1">Uncharacterized protein</fullName>
    </submittedName>
</protein>
<name>A0A8J2T2U1_9STRA</name>
<reference evidence="1" key="1">
    <citation type="submission" date="2021-11" db="EMBL/GenBank/DDBJ databases">
        <authorList>
            <consortium name="Genoscope - CEA"/>
            <person name="William W."/>
        </authorList>
    </citation>
    <scope>NUCLEOTIDE SEQUENCE</scope>
</reference>
<organism evidence="1 2">
    <name type="scientific">Pelagomonas calceolata</name>
    <dbReference type="NCBI Taxonomy" id="35677"/>
    <lineage>
        <taxon>Eukaryota</taxon>
        <taxon>Sar</taxon>
        <taxon>Stramenopiles</taxon>
        <taxon>Ochrophyta</taxon>
        <taxon>Pelagophyceae</taxon>
        <taxon>Pelagomonadales</taxon>
        <taxon>Pelagomonadaceae</taxon>
        <taxon>Pelagomonas</taxon>
    </lineage>
</organism>
<proteinExistence type="predicted"/>
<dbReference type="EMBL" id="CAKKNE010000006">
    <property type="protein sequence ID" value="CAH0379868.1"/>
    <property type="molecule type" value="Genomic_DNA"/>
</dbReference>
<evidence type="ECO:0000313" key="1">
    <source>
        <dbReference type="EMBL" id="CAH0379868.1"/>
    </source>
</evidence>
<keyword evidence="2" id="KW-1185">Reference proteome</keyword>
<dbReference type="AlphaFoldDB" id="A0A8J2T2U1"/>
<accession>A0A8J2T2U1</accession>